<evidence type="ECO:0000259" key="1">
    <source>
        <dbReference type="Pfam" id="PF01370"/>
    </source>
</evidence>
<dbReference type="STRING" id="1408157.A0A1J7J6R5"/>
<dbReference type="InterPro" id="IPR051783">
    <property type="entry name" value="NAD(P)-dependent_oxidoreduct"/>
</dbReference>
<dbReference type="OrthoDB" id="2130169at2759"/>
<dbReference type="InterPro" id="IPR001509">
    <property type="entry name" value="Epimerase_deHydtase"/>
</dbReference>
<protein>
    <submittedName>
        <fullName evidence="2">NAD(P)-binding protein</fullName>
    </submittedName>
</protein>
<gene>
    <name evidence="2" type="ORF">CONLIGDRAFT_95149</name>
</gene>
<dbReference type="InterPro" id="IPR036291">
    <property type="entry name" value="NAD(P)-bd_dom_sf"/>
</dbReference>
<dbReference type="Proteomes" id="UP000182658">
    <property type="component" value="Unassembled WGS sequence"/>
</dbReference>
<name>A0A1J7J6R5_9PEZI</name>
<dbReference type="AlphaFoldDB" id="A0A1J7J6R5"/>
<feature type="domain" description="NAD-dependent epimerase/dehydratase" evidence="1">
    <location>
        <begin position="13"/>
        <end position="227"/>
    </location>
</feature>
<accession>A0A1J7J6R5</accession>
<sequence>MATKGSVFLIGPGFIGQQILGELLAEGYPVTTLVRREEAKASLEKLGSKTVLGSLDNGDVIRTATAAADIVIHTATADHLPSAVAVLDGIAERAKTGKSTIYIHTSGCSAITDGSNGDHTSDKIYEDDKPEMIDSIADNAPHRTIDLAILGSRSKLGAKAKISIVLPPVIYGLGKGDRLSIQVPTMARFAIKHGYAGYVGGGKAVWGYVHVADLARGYMTILHYMESTSGDEVLENPYFFVENGEEYSWERCAEEIGKGLYKAGKIQDPKPRQIPSDLYDYLFGEWSLPVLGQNARNRANRLRALGWKPQEKSAFDSLLTKELPIILAEKSDFKGYSAPVAS</sequence>
<proteinExistence type="predicted"/>
<dbReference type="Gene3D" id="3.40.50.720">
    <property type="entry name" value="NAD(P)-binding Rossmann-like Domain"/>
    <property type="match status" value="1"/>
</dbReference>
<dbReference type="SUPFAM" id="SSF51735">
    <property type="entry name" value="NAD(P)-binding Rossmann-fold domains"/>
    <property type="match status" value="1"/>
</dbReference>
<evidence type="ECO:0000313" key="2">
    <source>
        <dbReference type="EMBL" id="OIW25488.1"/>
    </source>
</evidence>
<dbReference type="Pfam" id="PF01370">
    <property type="entry name" value="Epimerase"/>
    <property type="match status" value="1"/>
</dbReference>
<dbReference type="InParanoid" id="A0A1J7J6R5"/>
<dbReference type="GO" id="GO:0004029">
    <property type="term" value="F:aldehyde dehydrogenase (NAD+) activity"/>
    <property type="evidence" value="ECO:0007669"/>
    <property type="project" value="TreeGrafter"/>
</dbReference>
<keyword evidence="3" id="KW-1185">Reference proteome</keyword>
<dbReference type="EMBL" id="KV875102">
    <property type="protein sequence ID" value="OIW25488.1"/>
    <property type="molecule type" value="Genomic_DNA"/>
</dbReference>
<dbReference type="GO" id="GO:0005737">
    <property type="term" value="C:cytoplasm"/>
    <property type="evidence" value="ECO:0007669"/>
    <property type="project" value="TreeGrafter"/>
</dbReference>
<dbReference type="PANTHER" id="PTHR48079:SF6">
    <property type="entry name" value="NAD(P)-BINDING DOMAIN-CONTAINING PROTEIN-RELATED"/>
    <property type="match status" value="1"/>
</dbReference>
<evidence type="ECO:0000313" key="3">
    <source>
        <dbReference type="Proteomes" id="UP000182658"/>
    </source>
</evidence>
<reference evidence="2 3" key="1">
    <citation type="submission" date="2016-10" db="EMBL/GenBank/DDBJ databases">
        <title>Draft genome sequence of Coniochaeta ligniaria NRRL30616, a lignocellulolytic fungus for bioabatement of inhibitors in plant biomass hydrolysates.</title>
        <authorList>
            <consortium name="DOE Joint Genome Institute"/>
            <person name="Jimenez D.J."/>
            <person name="Hector R.E."/>
            <person name="Riley R."/>
            <person name="Sun H."/>
            <person name="Grigoriev I.V."/>
            <person name="Van Elsas J.D."/>
            <person name="Nichols N.N."/>
        </authorList>
    </citation>
    <scope>NUCLEOTIDE SEQUENCE [LARGE SCALE GENOMIC DNA]</scope>
    <source>
        <strain evidence="2 3">NRRL 30616</strain>
    </source>
</reference>
<dbReference type="PANTHER" id="PTHR48079">
    <property type="entry name" value="PROTEIN YEEZ"/>
    <property type="match status" value="1"/>
</dbReference>
<organism evidence="2 3">
    <name type="scientific">Coniochaeta ligniaria NRRL 30616</name>
    <dbReference type="NCBI Taxonomy" id="1408157"/>
    <lineage>
        <taxon>Eukaryota</taxon>
        <taxon>Fungi</taxon>
        <taxon>Dikarya</taxon>
        <taxon>Ascomycota</taxon>
        <taxon>Pezizomycotina</taxon>
        <taxon>Sordariomycetes</taxon>
        <taxon>Sordariomycetidae</taxon>
        <taxon>Coniochaetales</taxon>
        <taxon>Coniochaetaceae</taxon>
        <taxon>Coniochaeta</taxon>
    </lineage>
</organism>